<dbReference type="GO" id="GO:0016020">
    <property type="term" value="C:membrane"/>
    <property type="evidence" value="ECO:0007669"/>
    <property type="project" value="UniProtKB-SubCell"/>
</dbReference>
<dbReference type="PANTHER" id="PTHR36974:SF1">
    <property type="entry name" value="DOXX FAMILY MEMBRANE PROTEIN"/>
    <property type="match status" value="1"/>
</dbReference>
<dbReference type="Proteomes" id="UP000053455">
    <property type="component" value="Unassembled WGS sequence"/>
</dbReference>
<dbReference type="Pfam" id="PF13564">
    <property type="entry name" value="DoxX_2"/>
    <property type="match status" value="1"/>
</dbReference>
<dbReference type="PANTHER" id="PTHR36974">
    <property type="entry name" value="MEMBRANE PROTEIN-RELATED"/>
    <property type="match status" value="1"/>
</dbReference>
<dbReference type="STRING" id="874156.GCA_001021555_02680"/>
<name>A0A0H0XLS7_9SPHN</name>
<dbReference type="EMBL" id="LBHU01000004">
    <property type="protein sequence ID" value="KLI62956.1"/>
    <property type="molecule type" value="Genomic_DNA"/>
</dbReference>
<gene>
    <name evidence="5" type="ORF">AAV99_12980</name>
</gene>
<evidence type="ECO:0000313" key="6">
    <source>
        <dbReference type="Proteomes" id="UP000053455"/>
    </source>
</evidence>
<evidence type="ECO:0000256" key="2">
    <source>
        <dbReference type="ARBA" id="ARBA00022692"/>
    </source>
</evidence>
<evidence type="ECO:0000256" key="4">
    <source>
        <dbReference type="ARBA" id="ARBA00023136"/>
    </source>
</evidence>
<dbReference type="AlphaFoldDB" id="A0A0H0XLS7"/>
<dbReference type="InterPro" id="IPR032808">
    <property type="entry name" value="DoxX"/>
</dbReference>
<organism evidence="5 6">
    <name type="scientific">Aurantiacibacter marinus</name>
    <dbReference type="NCBI Taxonomy" id="874156"/>
    <lineage>
        <taxon>Bacteria</taxon>
        <taxon>Pseudomonadati</taxon>
        <taxon>Pseudomonadota</taxon>
        <taxon>Alphaproteobacteria</taxon>
        <taxon>Sphingomonadales</taxon>
        <taxon>Erythrobacteraceae</taxon>
        <taxon>Aurantiacibacter</taxon>
    </lineage>
</organism>
<evidence type="ECO:0000256" key="3">
    <source>
        <dbReference type="ARBA" id="ARBA00022989"/>
    </source>
</evidence>
<evidence type="ECO:0000256" key="1">
    <source>
        <dbReference type="ARBA" id="ARBA00004141"/>
    </source>
</evidence>
<dbReference type="RefSeq" id="WP_047094477.1">
    <property type="nucleotide sequence ID" value="NZ_LBHU01000004.1"/>
</dbReference>
<evidence type="ECO:0000313" key="5">
    <source>
        <dbReference type="EMBL" id="KLI62956.1"/>
    </source>
</evidence>
<keyword evidence="3" id="KW-1133">Transmembrane helix</keyword>
<proteinExistence type="predicted"/>
<accession>A0A0H0XLS7</accession>
<reference evidence="5 6" key="1">
    <citation type="submission" date="2015-04" db="EMBL/GenBank/DDBJ databases">
        <title>The draft genome sequence of Erythrobacter marinus HWDM-33.</title>
        <authorList>
            <person name="Zhuang L."/>
            <person name="Liu Y."/>
            <person name="Shao Z."/>
        </authorList>
    </citation>
    <scope>NUCLEOTIDE SEQUENCE [LARGE SCALE GENOMIC DNA]</scope>
    <source>
        <strain evidence="5 6">HWDM-33</strain>
    </source>
</reference>
<dbReference type="PATRIC" id="fig|874156.12.peg.2675"/>
<comment type="caution">
    <text evidence="5">The sequence shown here is derived from an EMBL/GenBank/DDBJ whole genome shotgun (WGS) entry which is preliminary data.</text>
</comment>
<keyword evidence="4" id="KW-0472">Membrane</keyword>
<keyword evidence="2" id="KW-0812">Transmembrane</keyword>
<keyword evidence="6" id="KW-1185">Reference proteome</keyword>
<sequence>MRAGLRILLAVFYAYAGYRHIVGPEPFLLITPAWVSMPEQVVLWTGIAEIAGAIALAQPCSLRLRQAGGIGLALYALCVWPANVNHMLMDFARGDGSLSGGWGAAYHVPRMIAQPLLIWLALWTGRVTDWPLTVRR</sequence>
<comment type="subcellular location">
    <subcellularLocation>
        <location evidence="1">Membrane</location>
        <topology evidence="1">Multi-pass membrane protein</topology>
    </subcellularLocation>
</comment>
<protein>
    <submittedName>
        <fullName evidence="5">Membrane protein</fullName>
    </submittedName>
</protein>
<dbReference type="OrthoDB" id="8856615at2"/>